<feature type="compositionally biased region" description="Gly residues" evidence="1">
    <location>
        <begin position="78"/>
        <end position="99"/>
    </location>
</feature>
<feature type="region of interest" description="Disordered" evidence="1">
    <location>
        <begin position="52"/>
        <end position="99"/>
    </location>
</feature>
<evidence type="ECO:0000256" key="1">
    <source>
        <dbReference type="SAM" id="MobiDB-lite"/>
    </source>
</evidence>
<dbReference type="EMBL" id="CADCWJ010000371">
    <property type="protein sequence ID" value="CAA9562228.1"/>
    <property type="molecule type" value="Genomic_DNA"/>
</dbReference>
<dbReference type="AlphaFoldDB" id="A0A6J4UYP6"/>
<gene>
    <name evidence="2" type="ORF">AVDCRST_MAG87-1670</name>
</gene>
<name>A0A6J4UYP6_9BACT</name>
<reference evidence="2" key="1">
    <citation type="submission" date="2020-02" db="EMBL/GenBank/DDBJ databases">
        <authorList>
            <person name="Meier V. D."/>
        </authorList>
    </citation>
    <scope>NUCLEOTIDE SEQUENCE</scope>
    <source>
        <strain evidence="2">AVDCRST_MAG87</strain>
    </source>
</reference>
<accession>A0A6J4UYP6</accession>
<protein>
    <submittedName>
        <fullName evidence="2">Uncharacterized protein</fullName>
    </submittedName>
</protein>
<proteinExistence type="predicted"/>
<sequence length="99" mass="9465">MDTLIGIVILLAVATVVWYFSARATGARSRRDIARSSSGSGHAYFGFPIGYDSGSSRGGGDSRTGSDGMPEGTPAAGSDGGGSSGGDSGGGGGGDGGSD</sequence>
<evidence type="ECO:0000313" key="2">
    <source>
        <dbReference type="EMBL" id="CAA9562228.1"/>
    </source>
</evidence>
<organism evidence="2">
    <name type="scientific">uncultured Thermomicrobiales bacterium</name>
    <dbReference type="NCBI Taxonomy" id="1645740"/>
    <lineage>
        <taxon>Bacteria</taxon>
        <taxon>Pseudomonadati</taxon>
        <taxon>Thermomicrobiota</taxon>
        <taxon>Thermomicrobia</taxon>
        <taxon>Thermomicrobiales</taxon>
        <taxon>environmental samples</taxon>
    </lineage>
</organism>